<keyword evidence="2" id="KW-1185">Reference proteome</keyword>
<comment type="caution">
    <text evidence="1">The sequence shown here is derived from an EMBL/GenBank/DDBJ whole genome shotgun (WGS) entry which is preliminary data.</text>
</comment>
<dbReference type="HOGENOM" id="CLU_108696_20_1_9"/>
<proteinExistence type="predicted"/>
<dbReference type="Gene3D" id="1.10.1200.10">
    <property type="entry name" value="ACP-like"/>
    <property type="match status" value="1"/>
</dbReference>
<name>F5RII3_9FIRM</name>
<dbReference type="InterPro" id="IPR036736">
    <property type="entry name" value="ACP-like_sf"/>
</dbReference>
<sequence>MNGYEKYVQAFQTVMGIGDRGILEALKYQDVEAWDSVGHMELVAELEDAFDIEMETDDIIDFNSFAKGIEILNGKYDAGIEKG</sequence>
<dbReference type="AlphaFoldDB" id="F5RII3"/>
<evidence type="ECO:0000313" key="2">
    <source>
        <dbReference type="Proteomes" id="UP000004067"/>
    </source>
</evidence>
<dbReference type="EMBL" id="AFHQ01000003">
    <property type="protein sequence ID" value="EGK62592.1"/>
    <property type="molecule type" value="Genomic_DNA"/>
</dbReference>
<accession>F5RII3</accession>
<dbReference type="SUPFAM" id="SSF47336">
    <property type="entry name" value="ACP-like"/>
    <property type="match status" value="1"/>
</dbReference>
<gene>
    <name evidence="1" type="ORF">HMPREF9081_0068</name>
</gene>
<dbReference type="eggNOG" id="COG0236">
    <property type="taxonomic scope" value="Bacteria"/>
</dbReference>
<evidence type="ECO:0000313" key="1">
    <source>
        <dbReference type="EMBL" id="EGK62592.1"/>
    </source>
</evidence>
<dbReference type="Proteomes" id="UP000004067">
    <property type="component" value="Unassembled WGS sequence"/>
</dbReference>
<organism evidence="1 2">
    <name type="scientific">Centipeda periodontii DSM 2778</name>
    <dbReference type="NCBI Taxonomy" id="888060"/>
    <lineage>
        <taxon>Bacteria</taxon>
        <taxon>Bacillati</taxon>
        <taxon>Bacillota</taxon>
        <taxon>Negativicutes</taxon>
        <taxon>Selenomonadales</taxon>
        <taxon>Selenomonadaceae</taxon>
        <taxon>Centipeda</taxon>
    </lineage>
</organism>
<dbReference type="RefSeq" id="WP_006304878.1">
    <property type="nucleotide sequence ID" value="NZ_GL892076.1"/>
</dbReference>
<dbReference type="STRING" id="888060.HMPREF9081_0068"/>
<protein>
    <submittedName>
        <fullName evidence="1">Acyl carrier protein</fullName>
    </submittedName>
</protein>
<reference evidence="1 2" key="1">
    <citation type="submission" date="2011-04" db="EMBL/GenBank/DDBJ databases">
        <authorList>
            <person name="Muzny D."/>
            <person name="Qin X."/>
            <person name="Deng J."/>
            <person name="Jiang H."/>
            <person name="Liu Y."/>
            <person name="Qu J."/>
            <person name="Song X.-Z."/>
            <person name="Zhang L."/>
            <person name="Thornton R."/>
            <person name="Coyle M."/>
            <person name="Francisco L."/>
            <person name="Jackson L."/>
            <person name="Javaid M."/>
            <person name="Korchina V."/>
            <person name="Kovar C."/>
            <person name="Mata R."/>
            <person name="Mathew T."/>
            <person name="Ngo R."/>
            <person name="Nguyen L."/>
            <person name="Nguyen N."/>
            <person name="Okwuonu G."/>
            <person name="Ongeri F."/>
            <person name="Pham C."/>
            <person name="Simmons D."/>
            <person name="Wilczek-Boney K."/>
            <person name="Hale W."/>
            <person name="Jakkamsetti A."/>
            <person name="Pham P."/>
            <person name="Ruth R."/>
            <person name="San Lucas F."/>
            <person name="Warren J."/>
            <person name="Zhang J."/>
            <person name="Zhao Z."/>
            <person name="Zhou C."/>
            <person name="Zhu D."/>
            <person name="Lee S."/>
            <person name="Bess C."/>
            <person name="Blankenburg K."/>
            <person name="Forbes L."/>
            <person name="Fu Q."/>
            <person name="Gubbala S."/>
            <person name="Hirani K."/>
            <person name="Jayaseelan J.C."/>
            <person name="Lara F."/>
            <person name="Munidasa M."/>
            <person name="Palculict T."/>
            <person name="Patil S."/>
            <person name="Pu L.-L."/>
            <person name="Saada N."/>
            <person name="Tang L."/>
            <person name="Weissenberger G."/>
            <person name="Zhu Y."/>
            <person name="Hemphill L."/>
            <person name="Shang Y."/>
            <person name="Youmans B."/>
            <person name="Ayvaz T."/>
            <person name="Ross M."/>
            <person name="Santibanez J."/>
            <person name="Aqrawi P."/>
            <person name="Gross S."/>
            <person name="Joshi V."/>
            <person name="Fowler G."/>
            <person name="Nazareth L."/>
            <person name="Reid J."/>
            <person name="Worley K."/>
            <person name="Petrosino J."/>
            <person name="Highlander S."/>
            <person name="Gibbs R."/>
        </authorList>
    </citation>
    <scope>NUCLEOTIDE SEQUENCE [LARGE SCALE GENOMIC DNA]</scope>
    <source>
        <strain evidence="1 2">DSM 2778</strain>
    </source>
</reference>